<organism evidence="1 2">
    <name type="scientific">Araneus ventricosus</name>
    <name type="common">Orbweaver spider</name>
    <name type="synonym">Epeira ventricosa</name>
    <dbReference type="NCBI Taxonomy" id="182803"/>
    <lineage>
        <taxon>Eukaryota</taxon>
        <taxon>Metazoa</taxon>
        <taxon>Ecdysozoa</taxon>
        <taxon>Arthropoda</taxon>
        <taxon>Chelicerata</taxon>
        <taxon>Arachnida</taxon>
        <taxon>Araneae</taxon>
        <taxon>Araneomorphae</taxon>
        <taxon>Entelegynae</taxon>
        <taxon>Araneoidea</taxon>
        <taxon>Araneidae</taxon>
        <taxon>Araneus</taxon>
    </lineage>
</organism>
<dbReference type="EMBL" id="BGPR01000069">
    <property type="protein sequence ID" value="GBL90073.1"/>
    <property type="molecule type" value="Genomic_DNA"/>
</dbReference>
<gene>
    <name evidence="1" type="ORF">AVEN_135439_1</name>
</gene>
<sequence>MMNLRIEYAFNFRLSAVTENGYKDKSRHLDSKQKLSKKCSFTNKNLHVIVYVLRHVILQNTHKRLQEKKSNEKITSLLKNSGYDLFTVDFTGKNKRVYHLGTNNGEWQVFDTVLFKYSRRAAMHANTSAIQNKWGS</sequence>
<evidence type="ECO:0000313" key="2">
    <source>
        <dbReference type="Proteomes" id="UP000499080"/>
    </source>
</evidence>
<accession>A0A4Y2BDI7</accession>
<dbReference type="Proteomes" id="UP000499080">
    <property type="component" value="Unassembled WGS sequence"/>
</dbReference>
<protein>
    <submittedName>
        <fullName evidence="1">Uncharacterized protein</fullName>
    </submittedName>
</protein>
<name>A0A4Y2BDI7_ARAVE</name>
<proteinExistence type="predicted"/>
<dbReference type="AlphaFoldDB" id="A0A4Y2BDI7"/>
<reference evidence="1 2" key="1">
    <citation type="journal article" date="2019" name="Sci. Rep.">
        <title>Orb-weaving spider Araneus ventricosus genome elucidates the spidroin gene catalogue.</title>
        <authorList>
            <person name="Kono N."/>
            <person name="Nakamura H."/>
            <person name="Ohtoshi R."/>
            <person name="Moran D.A.P."/>
            <person name="Shinohara A."/>
            <person name="Yoshida Y."/>
            <person name="Fujiwara M."/>
            <person name="Mori M."/>
            <person name="Tomita M."/>
            <person name="Arakawa K."/>
        </authorList>
    </citation>
    <scope>NUCLEOTIDE SEQUENCE [LARGE SCALE GENOMIC DNA]</scope>
</reference>
<evidence type="ECO:0000313" key="1">
    <source>
        <dbReference type="EMBL" id="GBL90073.1"/>
    </source>
</evidence>
<keyword evidence="2" id="KW-1185">Reference proteome</keyword>
<comment type="caution">
    <text evidence="1">The sequence shown here is derived from an EMBL/GenBank/DDBJ whole genome shotgun (WGS) entry which is preliminary data.</text>
</comment>